<proteinExistence type="predicted"/>
<organism evidence="2 3">
    <name type="scientific">Candidatus Staskawiczbacteria bacterium RIFOXYB1_FULL_37_44</name>
    <dbReference type="NCBI Taxonomy" id="1802223"/>
    <lineage>
        <taxon>Bacteria</taxon>
        <taxon>Candidatus Staskawicziibacteriota</taxon>
    </lineage>
</organism>
<gene>
    <name evidence="2" type="ORF">A2358_02915</name>
</gene>
<dbReference type="EMBL" id="MHPJ01000015">
    <property type="protein sequence ID" value="OGZ78728.1"/>
    <property type="molecule type" value="Genomic_DNA"/>
</dbReference>
<dbReference type="InterPro" id="IPR029058">
    <property type="entry name" value="AB_hydrolase_fold"/>
</dbReference>
<dbReference type="SUPFAM" id="SSF53474">
    <property type="entry name" value="alpha/beta-Hydrolases"/>
    <property type="match status" value="1"/>
</dbReference>
<feature type="domain" description="AB hydrolase-1" evidence="1">
    <location>
        <begin position="27"/>
        <end position="260"/>
    </location>
</feature>
<dbReference type="GO" id="GO:0016020">
    <property type="term" value="C:membrane"/>
    <property type="evidence" value="ECO:0007669"/>
    <property type="project" value="TreeGrafter"/>
</dbReference>
<protein>
    <recommendedName>
        <fullName evidence="1">AB hydrolase-1 domain-containing protein</fullName>
    </recommendedName>
</protein>
<dbReference type="Gene3D" id="3.40.50.1820">
    <property type="entry name" value="alpha/beta hydrolase"/>
    <property type="match status" value="1"/>
</dbReference>
<reference evidence="2 3" key="1">
    <citation type="journal article" date="2016" name="Nat. Commun.">
        <title>Thousands of microbial genomes shed light on interconnected biogeochemical processes in an aquifer system.</title>
        <authorList>
            <person name="Anantharaman K."/>
            <person name="Brown C.T."/>
            <person name="Hug L.A."/>
            <person name="Sharon I."/>
            <person name="Castelle C.J."/>
            <person name="Probst A.J."/>
            <person name="Thomas B.C."/>
            <person name="Singh A."/>
            <person name="Wilkins M.J."/>
            <person name="Karaoz U."/>
            <person name="Brodie E.L."/>
            <person name="Williams K.H."/>
            <person name="Hubbard S.S."/>
            <person name="Banfield J.F."/>
        </authorList>
    </citation>
    <scope>NUCLEOTIDE SEQUENCE [LARGE SCALE GENOMIC DNA]</scope>
</reference>
<dbReference type="Pfam" id="PF00561">
    <property type="entry name" value="Abhydrolase_1"/>
    <property type="match status" value="1"/>
</dbReference>
<dbReference type="InterPro" id="IPR000073">
    <property type="entry name" value="AB_hydrolase_1"/>
</dbReference>
<dbReference type="InterPro" id="IPR050266">
    <property type="entry name" value="AB_hydrolase_sf"/>
</dbReference>
<sequence length="274" mass="31351">MKFNREQVIIGRVKAFYWEKNKTQKKVIIFLHGFPGNHKIVIDMARNFKNFRVIIPDLPACGLSDPLNEKHTLNNYADWVNELLKSLSVNKAVVVGYSFGSRVALTFCESYEKAVERLVLITPVVKADSLIARIALLEYEIAEVLPDFLQKTWLNNRVYHTASNIIIFKSASKKRREKLILADKKETNHLYPRANIELFNEFLNSKPISKGPRITAKTLLIACDKDEVATVKTVEELMDRFSNAAMEIIKNSGHIVPAERPIKTAKIILDWLNN</sequence>
<evidence type="ECO:0000259" key="1">
    <source>
        <dbReference type="Pfam" id="PF00561"/>
    </source>
</evidence>
<comment type="caution">
    <text evidence="2">The sequence shown here is derived from an EMBL/GenBank/DDBJ whole genome shotgun (WGS) entry which is preliminary data.</text>
</comment>
<dbReference type="PRINTS" id="PR00111">
    <property type="entry name" value="ABHYDROLASE"/>
</dbReference>
<dbReference type="PANTHER" id="PTHR43798">
    <property type="entry name" value="MONOACYLGLYCEROL LIPASE"/>
    <property type="match status" value="1"/>
</dbReference>
<dbReference type="STRING" id="1802223.A2358_02915"/>
<accession>A0A1G2IX30</accession>
<dbReference type="PANTHER" id="PTHR43798:SF33">
    <property type="entry name" value="HYDROLASE, PUTATIVE (AFU_ORTHOLOGUE AFUA_2G14860)-RELATED"/>
    <property type="match status" value="1"/>
</dbReference>
<evidence type="ECO:0000313" key="3">
    <source>
        <dbReference type="Proteomes" id="UP000178650"/>
    </source>
</evidence>
<evidence type="ECO:0000313" key="2">
    <source>
        <dbReference type="EMBL" id="OGZ78728.1"/>
    </source>
</evidence>
<dbReference type="AlphaFoldDB" id="A0A1G2IX30"/>
<dbReference type="Proteomes" id="UP000178650">
    <property type="component" value="Unassembled WGS sequence"/>
</dbReference>
<name>A0A1G2IX30_9BACT</name>